<organism evidence="1 2">
    <name type="scientific">Chitinophaga nivalis</name>
    <dbReference type="NCBI Taxonomy" id="2991709"/>
    <lineage>
        <taxon>Bacteria</taxon>
        <taxon>Pseudomonadati</taxon>
        <taxon>Bacteroidota</taxon>
        <taxon>Chitinophagia</taxon>
        <taxon>Chitinophagales</taxon>
        <taxon>Chitinophagaceae</taxon>
        <taxon>Chitinophaga</taxon>
    </lineage>
</organism>
<protein>
    <submittedName>
        <fullName evidence="1">Uncharacterized protein</fullName>
    </submittedName>
</protein>
<proteinExistence type="predicted"/>
<gene>
    <name evidence="1" type="ORF">OL497_00525</name>
</gene>
<evidence type="ECO:0000313" key="1">
    <source>
        <dbReference type="EMBL" id="MCW3482364.1"/>
    </source>
</evidence>
<reference evidence="1 2" key="1">
    <citation type="submission" date="2022-10" db="EMBL/GenBank/DDBJ databases">
        <title>Chitinophaga nivalis PC15 sp. nov., isolated from Pyeongchang county, South Korea.</title>
        <authorList>
            <person name="Trinh H.N."/>
        </authorList>
    </citation>
    <scope>NUCLEOTIDE SEQUENCE [LARGE SCALE GENOMIC DNA]</scope>
    <source>
        <strain evidence="1 2">PC14</strain>
    </source>
</reference>
<evidence type="ECO:0000313" key="2">
    <source>
        <dbReference type="Proteomes" id="UP001207742"/>
    </source>
</evidence>
<dbReference type="RefSeq" id="WP_264726688.1">
    <property type="nucleotide sequence ID" value="NZ_JAPDNR010000001.1"/>
</dbReference>
<sequence>MRNIIISVILITVLNIFFTKYGYSQSQKVVIGALIEYEYFATSTVEDVPCEFFKGTFAETIRRIDIKDKIELKRLANYANKFKETTPKPIDVRVLFTFRYRRSQEKYCMDRWGLWVNKKTGKCYDNKLLTDFVLKRCQ</sequence>
<dbReference type="EMBL" id="JAPDNS010000001">
    <property type="protein sequence ID" value="MCW3482364.1"/>
    <property type="molecule type" value="Genomic_DNA"/>
</dbReference>
<accession>A0ABT3IF07</accession>
<dbReference type="Proteomes" id="UP001207742">
    <property type="component" value="Unassembled WGS sequence"/>
</dbReference>
<keyword evidence="2" id="KW-1185">Reference proteome</keyword>
<comment type="caution">
    <text evidence="1">The sequence shown here is derived from an EMBL/GenBank/DDBJ whole genome shotgun (WGS) entry which is preliminary data.</text>
</comment>
<name>A0ABT3IF07_9BACT</name>